<dbReference type="EMBL" id="VSSQ01059732">
    <property type="protein sequence ID" value="MPN13244.1"/>
    <property type="molecule type" value="Genomic_DNA"/>
</dbReference>
<protein>
    <submittedName>
        <fullName evidence="1">Uncharacterized protein</fullName>
    </submittedName>
</protein>
<reference evidence="1" key="1">
    <citation type="submission" date="2019-08" db="EMBL/GenBank/DDBJ databases">
        <authorList>
            <person name="Kucharzyk K."/>
            <person name="Murdoch R.W."/>
            <person name="Higgins S."/>
            <person name="Loffler F."/>
        </authorList>
    </citation>
    <scope>NUCLEOTIDE SEQUENCE</scope>
</reference>
<dbReference type="AlphaFoldDB" id="A0A645FLF6"/>
<name>A0A645FLF6_9ZZZZ</name>
<accession>A0A645FLF6</accession>
<gene>
    <name evidence="1" type="ORF">SDC9_160565</name>
</gene>
<comment type="caution">
    <text evidence="1">The sequence shown here is derived from an EMBL/GenBank/DDBJ whole genome shotgun (WGS) entry which is preliminary data.</text>
</comment>
<evidence type="ECO:0000313" key="1">
    <source>
        <dbReference type="EMBL" id="MPN13244.1"/>
    </source>
</evidence>
<organism evidence="1">
    <name type="scientific">bioreactor metagenome</name>
    <dbReference type="NCBI Taxonomy" id="1076179"/>
    <lineage>
        <taxon>unclassified sequences</taxon>
        <taxon>metagenomes</taxon>
        <taxon>ecological metagenomes</taxon>
    </lineage>
</organism>
<sequence>MRDYLFYSIAPGVHGNIFRRRLPALDGRHLGSARGEKDGEAADAGIELEYPVRPADKRQLRRIFVEIAGLR</sequence>
<proteinExistence type="predicted"/>